<accession>A0ABP4EWN4</accession>
<dbReference type="EMBL" id="BAAAJE010000006">
    <property type="protein sequence ID" value="GAA1140130.1"/>
    <property type="molecule type" value="Genomic_DNA"/>
</dbReference>
<keyword evidence="3" id="KW-1185">Reference proteome</keyword>
<gene>
    <name evidence="2" type="ORF">GCM10009606_19670</name>
</gene>
<sequence length="160" mass="16570">MAALALVLCLGGVSYAAAKITTQDLARDAVVSTKIKNGTVQPADLGPAVAKTMQVRAYTSVVISPTMTIDTTRTKGFASVTRPKTGVYCLTLSDGIDASRTAPVVTVDWDNSSGNNLSAFLSKSAHDCPAGTDLAVRTYSFKAGKANALTNIVAFTVLVP</sequence>
<name>A0ABP4EWN4_9ACTN</name>
<feature type="chain" id="PRO_5045273843" evidence="1">
    <location>
        <begin position="19"/>
        <end position="160"/>
    </location>
</feature>
<evidence type="ECO:0000256" key="1">
    <source>
        <dbReference type="SAM" id="SignalP"/>
    </source>
</evidence>
<keyword evidence="1" id="KW-0732">Signal</keyword>
<reference evidence="3" key="1">
    <citation type="journal article" date="2019" name="Int. J. Syst. Evol. Microbiol.">
        <title>The Global Catalogue of Microorganisms (GCM) 10K type strain sequencing project: providing services to taxonomists for standard genome sequencing and annotation.</title>
        <authorList>
            <consortium name="The Broad Institute Genomics Platform"/>
            <consortium name="The Broad Institute Genome Sequencing Center for Infectious Disease"/>
            <person name="Wu L."/>
            <person name="Ma J."/>
        </authorList>
    </citation>
    <scope>NUCLEOTIDE SEQUENCE [LARGE SCALE GENOMIC DNA]</scope>
    <source>
        <strain evidence="3">JCM 11813</strain>
    </source>
</reference>
<dbReference type="Proteomes" id="UP001499979">
    <property type="component" value="Unassembled WGS sequence"/>
</dbReference>
<evidence type="ECO:0000313" key="2">
    <source>
        <dbReference type="EMBL" id="GAA1140130.1"/>
    </source>
</evidence>
<organism evidence="2 3">
    <name type="scientific">Nocardioides aquiterrae</name>
    <dbReference type="NCBI Taxonomy" id="203799"/>
    <lineage>
        <taxon>Bacteria</taxon>
        <taxon>Bacillati</taxon>
        <taxon>Actinomycetota</taxon>
        <taxon>Actinomycetes</taxon>
        <taxon>Propionibacteriales</taxon>
        <taxon>Nocardioidaceae</taxon>
        <taxon>Nocardioides</taxon>
    </lineage>
</organism>
<proteinExistence type="predicted"/>
<feature type="signal peptide" evidence="1">
    <location>
        <begin position="1"/>
        <end position="18"/>
    </location>
</feature>
<evidence type="ECO:0000313" key="3">
    <source>
        <dbReference type="Proteomes" id="UP001499979"/>
    </source>
</evidence>
<comment type="caution">
    <text evidence="2">The sequence shown here is derived from an EMBL/GenBank/DDBJ whole genome shotgun (WGS) entry which is preliminary data.</text>
</comment>
<protein>
    <submittedName>
        <fullName evidence="2">Uncharacterized protein</fullName>
    </submittedName>
</protein>